<evidence type="ECO:0000256" key="2">
    <source>
        <dbReference type="ARBA" id="ARBA00012652"/>
    </source>
</evidence>
<organism evidence="6 7">
    <name type="scientific">Aureobasidium melanogenum</name>
    <name type="common">Aureobasidium pullulans var. melanogenum</name>
    <dbReference type="NCBI Taxonomy" id="46634"/>
    <lineage>
        <taxon>Eukaryota</taxon>
        <taxon>Fungi</taxon>
        <taxon>Dikarya</taxon>
        <taxon>Ascomycota</taxon>
        <taxon>Pezizomycotina</taxon>
        <taxon>Dothideomycetes</taxon>
        <taxon>Dothideomycetidae</taxon>
        <taxon>Dothideales</taxon>
        <taxon>Saccotheciaceae</taxon>
        <taxon>Aureobasidium</taxon>
    </lineage>
</organism>
<reference evidence="6" key="1">
    <citation type="journal article" date="2021" name="J Fungi (Basel)">
        <title>Virulence traits and population genomics of the black yeast Aureobasidium melanogenum.</title>
        <authorList>
            <person name="Cernosa A."/>
            <person name="Sun X."/>
            <person name="Gostincar C."/>
            <person name="Fang C."/>
            <person name="Gunde-Cimerman N."/>
            <person name="Song Z."/>
        </authorList>
    </citation>
    <scope>NUCLEOTIDE SEQUENCE</scope>
    <source>
        <strain evidence="6">EXF-9298</strain>
    </source>
</reference>
<dbReference type="EMBL" id="JAHFXS010007293">
    <property type="protein sequence ID" value="KAG9926858.1"/>
    <property type="molecule type" value="Genomic_DNA"/>
</dbReference>
<comment type="caution">
    <text evidence="6">The sequence shown here is derived from an EMBL/GenBank/DDBJ whole genome shotgun (WGS) entry which is preliminary data.</text>
</comment>
<evidence type="ECO:0000313" key="7">
    <source>
        <dbReference type="Proteomes" id="UP000729357"/>
    </source>
</evidence>
<dbReference type="InterPro" id="IPR035398">
    <property type="entry name" value="Bac_rhamnosid_C"/>
</dbReference>
<protein>
    <recommendedName>
        <fullName evidence="2">alpha-L-rhamnosidase</fullName>
        <ecNumber evidence="2">3.2.1.40</ecNumber>
    </recommendedName>
</protein>
<keyword evidence="3 6" id="KW-0378">Hydrolase</keyword>
<dbReference type="Pfam" id="PF17389">
    <property type="entry name" value="Bac_rhamnosid6H"/>
    <property type="match status" value="1"/>
</dbReference>
<evidence type="ECO:0000259" key="4">
    <source>
        <dbReference type="Pfam" id="PF17389"/>
    </source>
</evidence>
<feature type="domain" description="Alpha-L-rhamnosidase six-hairpin glycosidase" evidence="4">
    <location>
        <begin position="1"/>
        <end position="163"/>
    </location>
</feature>
<reference evidence="6" key="2">
    <citation type="submission" date="2021-08" db="EMBL/GenBank/DDBJ databases">
        <authorList>
            <person name="Gostincar C."/>
            <person name="Sun X."/>
            <person name="Song Z."/>
            <person name="Gunde-Cimerman N."/>
        </authorList>
    </citation>
    <scope>NUCLEOTIDE SEQUENCE</scope>
    <source>
        <strain evidence="6">EXF-9298</strain>
    </source>
</reference>
<keyword evidence="7" id="KW-1185">Reference proteome</keyword>
<dbReference type="Pfam" id="PF17390">
    <property type="entry name" value="Bac_rhamnosid_C"/>
    <property type="match status" value="1"/>
</dbReference>
<feature type="domain" description="Alpha-L-rhamnosidase C-terminal" evidence="5">
    <location>
        <begin position="165"/>
        <end position="238"/>
    </location>
</feature>
<gene>
    <name evidence="6" type="ORF">KCU98_g21258</name>
</gene>
<dbReference type="Proteomes" id="UP000729357">
    <property type="component" value="Unassembled WGS sequence"/>
</dbReference>
<dbReference type="GO" id="GO:0030596">
    <property type="term" value="F:alpha-L-rhamnosidase activity"/>
    <property type="evidence" value="ECO:0007669"/>
    <property type="project" value="UniProtKB-EC"/>
</dbReference>
<dbReference type="InterPro" id="IPR012341">
    <property type="entry name" value="6hp_glycosidase-like_sf"/>
</dbReference>
<comment type="catalytic activity">
    <reaction evidence="1">
        <text>Hydrolysis of terminal non-reducing alpha-L-rhamnose residues in alpha-L-rhamnosides.</text>
        <dbReference type="EC" id="3.2.1.40"/>
    </reaction>
</comment>
<evidence type="ECO:0000256" key="1">
    <source>
        <dbReference type="ARBA" id="ARBA00001445"/>
    </source>
</evidence>
<dbReference type="InterPro" id="IPR008928">
    <property type="entry name" value="6-hairpin_glycosidase_sf"/>
</dbReference>
<proteinExistence type="predicted"/>
<dbReference type="Gene3D" id="2.60.420.10">
    <property type="entry name" value="Maltose phosphorylase, domain 3"/>
    <property type="match status" value="1"/>
</dbReference>
<dbReference type="SUPFAM" id="SSF48208">
    <property type="entry name" value="Six-hairpin glycosidases"/>
    <property type="match status" value="1"/>
</dbReference>
<sequence>MSVISDLLGHKGEAARYTLEHKKLKKAFGRKYITIEGLPVADTQTGLALAIVFDLFKTSDQAKAAAARLERAVKLANFKVATGFAGTPIITHALSSVGLQNLAYRMLFEKECPSWLYPITMGATTVWERWNSMLPDGSINPGEMTSFSHYALGSIVNWLHEVVGGISPLETGWKHSLIRPVPGGSLTHAEVKHGTPYGILSCKWSINAGQFRLSLTVPPNTTAKVVMPDKQASTILGEREEGIEVGSGAYEFSCAHEPERWKPTAIPIPFFIPIKKEPW</sequence>
<dbReference type="EC" id="3.2.1.40" evidence="2"/>
<evidence type="ECO:0000259" key="5">
    <source>
        <dbReference type="Pfam" id="PF17390"/>
    </source>
</evidence>
<dbReference type="Gene3D" id="1.50.10.10">
    <property type="match status" value="1"/>
</dbReference>
<dbReference type="AlphaFoldDB" id="A0A9P8F2L4"/>
<feature type="non-terminal residue" evidence="6">
    <location>
        <position position="279"/>
    </location>
</feature>
<dbReference type="PANTHER" id="PTHR33307:SF6">
    <property type="entry name" value="ALPHA-RHAMNOSIDASE (EUROFUNG)-RELATED"/>
    <property type="match status" value="1"/>
</dbReference>
<dbReference type="InterPro" id="IPR035396">
    <property type="entry name" value="Bac_rhamnosid6H"/>
</dbReference>
<evidence type="ECO:0000256" key="3">
    <source>
        <dbReference type="ARBA" id="ARBA00022801"/>
    </source>
</evidence>
<dbReference type="PANTHER" id="PTHR33307">
    <property type="entry name" value="ALPHA-RHAMNOSIDASE (EUROFUNG)"/>
    <property type="match status" value="1"/>
</dbReference>
<dbReference type="InterPro" id="IPR016007">
    <property type="entry name" value="Alpha_rhamnosid"/>
</dbReference>
<accession>A0A9P8F2L4</accession>
<name>A0A9P8F2L4_AURME</name>
<dbReference type="GO" id="GO:0005975">
    <property type="term" value="P:carbohydrate metabolic process"/>
    <property type="evidence" value="ECO:0007669"/>
    <property type="project" value="InterPro"/>
</dbReference>
<evidence type="ECO:0000313" key="6">
    <source>
        <dbReference type="EMBL" id="KAG9926858.1"/>
    </source>
</evidence>